<organism evidence="2 3">
    <name type="scientific">Lentinus tigrinus ALCF2SS1-6</name>
    <dbReference type="NCBI Taxonomy" id="1328759"/>
    <lineage>
        <taxon>Eukaryota</taxon>
        <taxon>Fungi</taxon>
        <taxon>Dikarya</taxon>
        <taxon>Basidiomycota</taxon>
        <taxon>Agaricomycotina</taxon>
        <taxon>Agaricomycetes</taxon>
        <taxon>Polyporales</taxon>
        <taxon>Polyporaceae</taxon>
        <taxon>Lentinus</taxon>
    </lineage>
</organism>
<sequence length="150" mass="16287">MHCISLTMVAAGLLFVQVSAAAVGSQASRRASAPSENIRVPVRRQDDSGVAGINFCTDSKSEHCFFRDPEFGTCVDLEREDPQLFMAIVSAKANECTRCLAFGDASCQYELVEFAPEIPTNAVTLGQDWAFRTASYACYRSCNPGDDGQE</sequence>
<evidence type="ECO:0000313" key="3">
    <source>
        <dbReference type="Proteomes" id="UP000313359"/>
    </source>
</evidence>
<evidence type="ECO:0000256" key="1">
    <source>
        <dbReference type="SAM" id="SignalP"/>
    </source>
</evidence>
<keyword evidence="3" id="KW-1185">Reference proteome</keyword>
<feature type="chain" id="PRO_5022884930" description="Apple domain-containing protein" evidence="1">
    <location>
        <begin position="21"/>
        <end position="150"/>
    </location>
</feature>
<reference evidence="2" key="1">
    <citation type="journal article" date="2018" name="Genome Biol. Evol.">
        <title>Genomics and development of Lentinus tigrinus, a white-rot wood-decaying mushroom with dimorphic fruiting bodies.</title>
        <authorList>
            <person name="Wu B."/>
            <person name="Xu Z."/>
            <person name="Knudson A."/>
            <person name="Carlson A."/>
            <person name="Chen N."/>
            <person name="Kovaka S."/>
            <person name="LaButti K."/>
            <person name="Lipzen A."/>
            <person name="Pennachio C."/>
            <person name="Riley R."/>
            <person name="Schakwitz W."/>
            <person name="Umezawa K."/>
            <person name="Ohm R.A."/>
            <person name="Grigoriev I.V."/>
            <person name="Nagy L.G."/>
            <person name="Gibbons J."/>
            <person name="Hibbett D."/>
        </authorList>
    </citation>
    <scope>NUCLEOTIDE SEQUENCE [LARGE SCALE GENOMIC DNA]</scope>
    <source>
        <strain evidence="2">ALCF2SS1-6</strain>
    </source>
</reference>
<accession>A0A5C2RX88</accession>
<gene>
    <name evidence="2" type="ORF">L227DRAFT_656850</name>
</gene>
<proteinExistence type="predicted"/>
<feature type="signal peptide" evidence="1">
    <location>
        <begin position="1"/>
        <end position="20"/>
    </location>
</feature>
<evidence type="ECO:0008006" key="4">
    <source>
        <dbReference type="Google" id="ProtNLM"/>
    </source>
</evidence>
<dbReference type="AlphaFoldDB" id="A0A5C2RX88"/>
<dbReference type="EMBL" id="ML122294">
    <property type="protein sequence ID" value="RPD55636.1"/>
    <property type="molecule type" value="Genomic_DNA"/>
</dbReference>
<dbReference type="Proteomes" id="UP000313359">
    <property type="component" value="Unassembled WGS sequence"/>
</dbReference>
<protein>
    <recommendedName>
        <fullName evidence="4">Apple domain-containing protein</fullName>
    </recommendedName>
</protein>
<name>A0A5C2RX88_9APHY</name>
<evidence type="ECO:0000313" key="2">
    <source>
        <dbReference type="EMBL" id="RPD55636.1"/>
    </source>
</evidence>
<keyword evidence="1" id="KW-0732">Signal</keyword>